<dbReference type="InterPro" id="IPR003838">
    <property type="entry name" value="ABC3_permease_C"/>
</dbReference>
<dbReference type="Pfam" id="PF12704">
    <property type="entry name" value="MacB_PCD"/>
    <property type="match status" value="1"/>
</dbReference>
<dbReference type="RefSeq" id="WP_160798737.1">
    <property type="nucleotide sequence ID" value="NZ_WRPA01000024.1"/>
</dbReference>
<keyword evidence="4 6" id="KW-1133">Transmembrane helix</keyword>
<reference evidence="9 10" key="1">
    <citation type="submission" date="2019-12" db="EMBL/GenBank/DDBJ databases">
        <title>Shewanella insulae sp. nov., isolated from a tidal flat.</title>
        <authorList>
            <person name="Yoon J.-H."/>
        </authorList>
    </citation>
    <scope>NUCLEOTIDE SEQUENCE [LARGE SCALE GENOMIC DNA]</scope>
    <source>
        <strain evidence="9 10">JBTF-M18</strain>
    </source>
</reference>
<feature type="domain" description="MacB-like periplasmic core" evidence="8">
    <location>
        <begin position="20"/>
        <end position="215"/>
    </location>
</feature>
<evidence type="ECO:0000313" key="9">
    <source>
        <dbReference type="EMBL" id="MXR70728.1"/>
    </source>
</evidence>
<keyword evidence="10" id="KW-1185">Reference proteome</keyword>
<gene>
    <name evidence="9" type="ORF">GNT65_18900</name>
</gene>
<evidence type="ECO:0000256" key="4">
    <source>
        <dbReference type="ARBA" id="ARBA00022989"/>
    </source>
</evidence>
<feature type="transmembrane region" description="Helical" evidence="6">
    <location>
        <begin position="310"/>
        <end position="335"/>
    </location>
</feature>
<dbReference type="InterPro" id="IPR050250">
    <property type="entry name" value="Macrolide_Exporter_MacB"/>
</dbReference>
<dbReference type="PANTHER" id="PTHR30572:SF18">
    <property type="entry name" value="ABC-TYPE MACROLIDE FAMILY EXPORT SYSTEM PERMEASE COMPONENT 2"/>
    <property type="match status" value="1"/>
</dbReference>
<organism evidence="9 10">
    <name type="scientific">Shewanella insulae</name>
    <dbReference type="NCBI Taxonomy" id="2681496"/>
    <lineage>
        <taxon>Bacteria</taxon>
        <taxon>Pseudomonadati</taxon>
        <taxon>Pseudomonadota</taxon>
        <taxon>Gammaproteobacteria</taxon>
        <taxon>Alteromonadales</taxon>
        <taxon>Shewanellaceae</taxon>
        <taxon>Shewanella</taxon>
    </lineage>
</organism>
<protein>
    <submittedName>
        <fullName evidence="9">FtsX-like permease family protein</fullName>
    </submittedName>
</protein>
<dbReference type="EMBL" id="WRPA01000024">
    <property type="protein sequence ID" value="MXR70728.1"/>
    <property type="molecule type" value="Genomic_DNA"/>
</dbReference>
<feature type="transmembrane region" description="Helical" evidence="6">
    <location>
        <begin position="21"/>
        <end position="44"/>
    </location>
</feature>
<sequence>MFLYYVDLAWRSIRKTPILSLLMVLAISVGIGITITTLNVYSMMAYNPAGERSEQLNAIQFWSQGPDTWDDFHRLITYQDAMNLRKGKVAPAQAAMFRSGMAVQTDDPEVLPRLQGIRVTDGDFFKMFEVPFVYGNRWDKAVDLDPAYQAVIGEKLNQKLFGGENSVGKTIYLNRKPYQVVGVIGDWNPQPKYYDPTSGAFSRSEQIFLPFSLTANEEFSVWGNSSGWKHEPMNNYQDRLNSEKVWLEFWTFLPTSEDRAAYKSYLANYVEQQKELGRFTDNKSPVDSVLMSDVAGWLERSHVVPEDNKILVGLSALFLSVCLVNILGLMLTKFLKRAPEVGVRRAIGASRGQIFSQYMVEVGVIGLFGGLVGLLWAWGALYALSARFGVSEGLTHLSMSMWLITPTIAVGTALLAGLYPAWVVCRTKPSVYLKSQ</sequence>
<keyword evidence="3 6" id="KW-0812">Transmembrane</keyword>
<evidence type="ECO:0000259" key="8">
    <source>
        <dbReference type="Pfam" id="PF12704"/>
    </source>
</evidence>
<name>A0A6L7I5R2_9GAMM</name>
<comment type="caution">
    <text evidence="9">The sequence shown here is derived from an EMBL/GenBank/DDBJ whole genome shotgun (WGS) entry which is preliminary data.</text>
</comment>
<evidence type="ECO:0000313" key="10">
    <source>
        <dbReference type="Proteomes" id="UP000474778"/>
    </source>
</evidence>
<evidence type="ECO:0000256" key="1">
    <source>
        <dbReference type="ARBA" id="ARBA00004651"/>
    </source>
</evidence>
<comment type="subcellular location">
    <subcellularLocation>
        <location evidence="1">Cell membrane</location>
        <topology evidence="1">Multi-pass membrane protein</topology>
    </subcellularLocation>
</comment>
<feature type="transmembrane region" description="Helical" evidence="6">
    <location>
        <begin position="399"/>
        <end position="425"/>
    </location>
</feature>
<dbReference type="Pfam" id="PF02687">
    <property type="entry name" value="FtsX"/>
    <property type="match status" value="1"/>
</dbReference>
<evidence type="ECO:0000259" key="7">
    <source>
        <dbReference type="Pfam" id="PF02687"/>
    </source>
</evidence>
<keyword evidence="2" id="KW-1003">Cell membrane</keyword>
<evidence type="ECO:0000256" key="5">
    <source>
        <dbReference type="ARBA" id="ARBA00023136"/>
    </source>
</evidence>
<evidence type="ECO:0000256" key="6">
    <source>
        <dbReference type="SAM" id="Phobius"/>
    </source>
</evidence>
<dbReference type="AlphaFoldDB" id="A0A6L7I5R2"/>
<accession>A0A6L7I5R2</accession>
<dbReference type="GO" id="GO:0022857">
    <property type="term" value="F:transmembrane transporter activity"/>
    <property type="evidence" value="ECO:0007669"/>
    <property type="project" value="TreeGrafter"/>
</dbReference>
<proteinExistence type="predicted"/>
<dbReference type="GO" id="GO:0005886">
    <property type="term" value="C:plasma membrane"/>
    <property type="evidence" value="ECO:0007669"/>
    <property type="project" value="UniProtKB-SubCell"/>
</dbReference>
<keyword evidence="5 6" id="KW-0472">Membrane</keyword>
<feature type="domain" description="ABC3 transporter permease C-terminal" evidence="7">
    <location>
        <begin position="314"/>
        <end position="429"/>
    </location>
</feature>
<dbReference type="Proteomes" id="UP000474778">
    <property type="component" value="Unassembled WGS sequence"/>
</dbReference>
<evidence type="ECO:0000256" key="3">
    <source>
        <dbReference type="ARBA" id="ARBA00022692"/>
    </source>
</evidence>
<dbReference type="PANTHER" id="PTHR30572">
    <property type="entry name" value="MEMBRANE COMPONENT OF TRANSPORTER-RELATED"/>
    <property type="match status" value="1"/>
</dbReference>
<evidence type="ECO:0000256" key="2">
    <source>
        <dbReference type="ARBA" id="ARBA00022475"/>
    </source>
</evidence>
<feature type="transmembrane region" description="Helical" evidence="6">
    <location>
        <begin position="355"/>
        <end position="379"/>
    </location>
</feature>
<dbReference type="InterPro" id="IPR025857">
    <property type="entry name" value="MacB_PCD"/>
</dbReference>